<evidence type="ECO:0000313" key="11">
    <source>
        <dbReference type="Proteomes" id="UP000567795"/>
    </source>
</evidence>
<feature type="transmembrane region" description="Helical" evidence="8">
    <location>
        <begin position="241"/>
        <end position="258"/>
    </location>
</feature>
<protein>
    <submittedName>
        <fullName evidence="10">Drug/metabolite transporter (DMT)-like permease</fullName>
    </submittedName>
</protein>
<gene>
    <name evidence="10" type="ORF">FHU37_001737</name>
</gene>
<evidence type="ECO:0000256" key="1">
    <source>
        <dbReference type="ARBA" id="ARBA00004651"/>
    </source>
</evidence>
<name>A0A852ZVI3_9ACTN</name>
<feature type="compositionally biased region" description="Gly residues" evidence="7">
    <location>
        <begin position="318"/>
        <end position="338"/>
    </location>
</feature>
<dbReference type="InterPro" id="IPR037185">
    <property type="entry name" value="EmrE-like"/>
</dbReference>
<feature type="domain" description="EamA" evidence="9">
    <location>
        <begin position="197"/>
        <end position="307"/>
    </location>
</feature>
<feature type="transmembrane region" description="Helical" evidence="8">
    <location>
        <begin position="27"/>
        <end position="48"/>
    </location>
</feature>
<feature type="transmembrane region" description="Helical" evidence="8">
    <location>
        <begin position="151"/>
        <end position="169"/>
    </location>
</feature>
<evidence type="ECO:0000256" key="6">
    <source>
        <dbReference type="ARBA" id="ARBA00023136"/>
    </source>
</evidence>
<evidence type="ECO:0000256" key="4">
    <source>
        <dbReference type="ARBA" id="ARBA00022692"/>
    </source>
</evidence>
<comment type="caution">
    <text evidence="10">The sequence shown here is derived from an EMBL/GenBank/DDBJ whole genome shotgun (WGS) entry which is preliminary data.</text>
</comment>
<keyword evidence="6 8" id="KW-0472">Membrane</keyword>
<dbReference type="GO" id="GO:0005886">
    <property type="term" value="C:plasma membrane"/>
    <property type="evidence" value="ECO:0007669"/>
    <property type="project" value="UniProtKB-SubCell"/>
</dbReference>
<dbReference type="PANTHER" id="PTHR42920">
    <property type="entry name" value="OS03G0707200 PROTEIN-RELATED"/>
    <property type="match status" value="1"/>
</dbReference>
<comment type="similarity">
    <text evidence="2">Belongs to the EamA transporter family.</text>
</comment>
<dbReference type="PANTHER" id="PTHR42920:SF11">
    <property type="entry name" value="INNER MEMBRANE PROTEIN YTFF"/>
    <property type="match status" value="1"/>
</dbReference>
<evidence type="ECO:0000259" key="9">
    <source>
        <dbReference type="Pfam" id="PF00892"/>
    </source>
</evidence>
<evidence type="ECO:0000256" key="3">
    <source>
        <dbReference type="ARBA" id="ARBA00022475"/>
    </source>
</evidence>
<reference evidence="10 11" key="1">
    <citation type="submission" date="2020-07" db="EMBL/GenBank/DDBJ databases">
        <title>Sequencing the genomes of 1000 actinobacteria strains.</title>
        <authorList>
            <person name="Klenk H.-P."/>
        </authorList>
    </citation>
    <scope>NUCLEOTIDE SEQUENCE [LARGE SCALE GENOMIC DNA]</scope>
    <source>
        <strain evidence="10 11">DSM 42178</strain>
    </source>
</reference>
<evidence type="ECO:0000256" key="2">
    <source>
        <dbReference type="ARBA" id="ARBA00007362"/>
    </source>
</evidence>
<evidence type="ECO:0000256" key="7">
    <source>
        <dbReference type="SAM" id="MobiDB-lite"/>
    </source>
</evidence>
<feature type="transmembrane region" description="Helical" evidence="8">
    <location>
        <begin position="54"/>
        <end position="76"/>
    </location>
</feature>
<sequence length="338" mass="33659">MTHSQTLPSQTPPPAPRSAGARPRGPLRLPGTVLAATATLIVGLSFVANSLLAHYPYLGGQAVRYAVAAVLLSLLVRRAGPGRVPRVRLGARRWLRLALLAATGMVGFNVAILAAERTAEPAVPGVVVGCAPLVIAVVAPLLERRRPSPRLVGAAALVVAGAAVVQGFGRTDAAGFGYSLLALAGEVAFALVAVPLLPPLGPLRLSALACWLAAAEAAVLGVLVDGAAVLRLPTGVETAALAWQAVVVTVVGFVFWYAGVQRIGAERAGLFSGLIPVSAVLAAPLVGTGTLGPAQVVGGVLVALGVCAGASAPRPGGPRRGGGTGRGGAGGRAAGQLR</sequence>
<comment type="subcellular location">
    <subcellularLocation>
        <location evidence="1">Cell membrane</location>
        <topology evidence="1">Multi-pass membrane protein</topology>
    </subcellularLocation>
</comment>
<dbReference type="SUPFAM" id="SSF103481">
    <property type="entry name" value="Multidrug resistance efflux transporter EmrE"/>
    <property type="match status" value="2"/>
</dbReference>
<evidence type="ECO:0000313" key="10">
    <source>
        <dbReference type="EMBL" id="NYI04794.1"/>
    </source>
</evidence>
<feature type="region of interest" description="Disordered" evidence="7">
    <location>
        <begin position="1"/>
        <end position="25"/>
    </location>
</feature>
<feature type="transmembrane region" description="Helical" evidence="8">
    <location>
        <begin position="97"/>
        <end position="115"/>
    </location>
</feature>
<evidence type="ECO:0000256" key="8">
    <source>
        <dbReference type="SAM" id="Phobius"/>
    </source>
</evidence>
<dbReference type="RefSeq" id="WP_376773912.1">
    <property type="nucleotide sequence ID" value="NZ_JACBZD010000001.1"/>
</dbReference>
<keyword evidence="4 8" id="KW-0812">Transmembrane</keyword>
<dbReference type="Proteomes" id="UP000567795">
    <property type="component" value="Unassembled WGS sequence"/>
</dbReference>
<dbReference type="InterPro" id="IPR000620">
    <property type="entry name" value="EamA_dom"/>
</dbReference>
<feature type="transmembrane region" description="Helical" evidence="8">
    <location>
        <begin position="209"/>
        <end position="229"/>
    </location>
</feature>
<dbReference type="EMBL" id="JACBZD010000001">
    <property type="protein sequence ID" value="NYI04794.1"/>
    <property type="molecule type" value="Genomic_DNA"/>
</dbReference>
<organism evidence="10 11">
    <name type="scientific">Allostreptomyces psammosilenae</name>
    <dbReference type="NCBI Taxonomy" id="1892865"/>
    <lineage>
        <taxon>Bacteria</taxon>
        <taxon>Bacillati</taxon>
        <taxon>Actinomycetota</taxon>
        <taxon>Actinomycetes</taxon>
        <taxon>Kitasatosporales</taxon>
        <taxon>Streptomycetaceae</taxon>
        <taxon>Allostreptomyces</taxon>
    </lineage>
</organism>
<keyword evidence="3" id="KW-1003">Cell membrane</keyword>
<dbReference type="InterPro" id="IPR051258">
    <property type="entry name" value="Diverse_Substrate_Transporter"/>
</dbReference>
<keyword evidence="5 8" id="KW-1133">Transmembrane helix</keyword>
<proteinExistence type="inferred from homology"/>
<feature type="region of interest" description="Disordered" evidence="7">
    <location>
        <begin position="314"/>
        <end position="338"/>
    </location>
</feature>
<dbReference type="AlphaFoldDB" id="A0A852ZVI3"/>
<accession>A0A852ZVI3</accession>
<feature type="domain" description="EamA" evidence="9">
    <location>
        <begin position="30"/>
        <end position="165"/>
    </location>
</feature>
<feature type="transmembrane region" description="Helical" evidence="8">
    <location>
        <begin position="175"/>
        <end position="197"/>
    </location>
</feature>
<keyword evidence="11" id="KW-1185">Reference proteome</keyword>
<dbReference type="Pfam" id="PF00892">
    <property type="entry name" value="EamA"/>
    <property type="match status" value="2"/>
</dbReference>
<feature type="transmembrane region" description="Helical" evidence="8">
    <location>
        <begin position="270"/>
        <end position="287"/>
    </location>
</feature>
<feature type="transmembrane region" description="Helical" evidence="8">
    <location>
        <begin position="121"/>
        <end position="142"/>
    </location>
</feature>
<evidence type="ECO:0000256" key="5">
    <source>
        <dbReference type="ARBA" id="ARBA00022989"/>
    </source>
</evidence>
<feature type="transmembrane region" description="Helical" evidence="8">
    <location>
        <begin position="293"/>
        <end position="312"/>
    </location>
</feature>